<keyword evidence="4" id="KW-1185">Reference proteome</keyword>
<dbReference type="RefSeq" id="WP_057753730.1">
    <property type="nucleotide sequence ID" value="NZ_JBJJNY010000002.1"/>
</dbReference>
<dbReference type="Pfam" id="PF04221">
    <property type="entry name" value="RelB"/>
    <property type="match status" value="1"/>
</dbReference>
<dbReference type="OrthoDB" id="9804867at2"/>
<keyword evidence="2" id="KW-1277">Toxin-antitoxin system</keyword>
<dbReference type="Proteomes" id="UP000051655">
    <property type="component" value="Unassembled WGS sequence"/>
</dbReference>
<proteinExistence type="inferred from homology"/>
<evidence type="ECO:0008006" key="5">
    <source>
        <dbReference type="Google" id="ProtNLM"/>
    </source>
</evidence>
<dbReference type="AlphaFoldDB" id="A0A0R2JEH4"/>
<dbReference type="PANTHER" id="PTHR38781">
    <property type="entry name" value="ANTITOXIN DINJ-RELATED"/>
    <property type="match status" value="1"/>
</dbReference>
<dbReference type="PATRIC" id="fig|1616.3.peg.288"/>
<comment type="similarity">
    <text evidence="1">Belongs to the RelB/DinJ antitoxin family.</text>
</comment>
<dbReference type="GO" id="GO:0006351">
    <property type="term" value="P:DNA-templated transcription"/>
    <property type="evidence" value="ECO:0007669"/>
    <property type="project" value="TreeGrafter"/>
</dbReference>
<evidence type="ECO:0000313" key="4">
    <source>
        <dbReference type="Proteomes" id="UP000051655"/>
    </source>
</evidence>
<evidence type="ECO:0000313" key="3">
    <source>
        <dbReference type="EMBL" id="KRN75784.1"/>
    </source>
</evidence>
<dbReference type="NCBIfam" id="TIGR02384">
    <property type="entry name" value="RelB_DinJ"/>
    <property type="match status" value="1"/>
</dbReference>
<dbReference type="STRING" id="1616.IV73_GL000283"/>
<evidence type="ECO:0000256" key="2">
    <source>
        <dbReference type="ARBA" id="ARBA00022649"/>
    </source>
</evidence>
<accession>A0A0R2JEH4</accession>
<dbReference type="GO" id="GO:0006355">
    <property type="term" value="P:regulation of DNA-templated transcription"/>
    <property type="evidence" value="ECO:0007669"/>
    <property type="project" value="InterPro"/>
</dbReference>
<gene>
    <name evidence="3" type="ORF">IV73_GL000283</name>
</gene>
<dbReference type="InterPro" id="IPR007337">
    <property type="entry name" value="RelB/DinJ"/>
</dbReference>
<dbReference type="InterPro" id="IPR013321">
    <property type="entry name" value="Arc_rbn_hlx_hlx"/>
</dbReference>
<dbReference type="PANTHER" id="PTHR38781:SF1">
    <property type="entry name" value="ANTITOXIN DINJ-RELATED"/>
    <property type="match status" value="1"/>
</dbReference>
<sequence>MSEKLIQLRVEENVKDTADEIFKAQGLTTQTAIKIFLTQVANTGDSPFSNLFKSNKEQ</sequence>
<evidence type="ECO:0000256" key="1">
    <source>
        <dbReference type="ARBA" id="ARBA00010562"/>
    </source>
</evidence>
<dbReference type="EMBL" id="JQBP01000001">
    <property type="protein sequence ID" value="KRN75784.1"/>
    <property type="molecule type" value="Genomic_DNA"/>
</dbReference>
<protein>
    <recommendedName>
        <fullName evidence="5">Type II toxin-antitoxin system RelB/DinJ family antitoxin</fullName>
    </recommendedName>
</protein>
<comment type="caution">
    <text evidence="3">The sequence shown here is derived from an EMBL/GenBank/DDBJ whole genome shotgun (WGS) entry which is preliminary data.</text>
</comment>
<dbReference type="Gene3D" id="1.10.1220.10">
    <property type="entry name" value="Met repressor-like"/>
    <property type="match status" value="1"/>
</dbReference>
<organism evidence="3 4">
    <name type="scientific">Weissella kandleri</name>
    <dbReference type="NCBI Taxonomy" id="1616"/>
    <lineage>
        <taxon>Bacteria</taxon>
        <taxon>Bacillati</taxon>
        <taxon>Bacillota</taxon>
        <taxon>Bacilli</taxon>
        <taxon>Lactobacillales</taxon>
        <taxon>Lactobacillaceae</taxon>
        <taxon>Weissella</taxon>
    </lineage>
</organism>
<reference evidence="3 4" key="1">
    <citation type="journal article" date="2015" name="Genome Announc.">
        <title>Expanding the biotechnology potential of lactobacilli through comparative genomics of 213 strains and associated genera.</title>
        <authorList>
            <person name="Sun Z."/>
            <person name="Harris H.M."/>
            <person name="McCann A."/>
            <person name="Guo C."/>
            <person name="Argimon S."/>
            <person name="Zhang W."/>
            <person name="Yang X."/>
            <person name="Jeffery I.B."/>
            <person name="Cooney J.C."/>
            <person name="Kagawa T.F."/>
            <person name="Liu W."/>
            <person name="Song Y."/>
            <person name="Salvetti E."/>
            <person name="Wrobel A."/>
            <person name="Rasinkangas P."/>
            <person name="Parkhill J."/>
            <person name="Rea M.C."/>
            <person name="O'Sullivan O."/>
            <person name="Ritari J."/>
            <person name="Douillard F.P."/>
            <person name="Paul Ross R."/>
            <person name="Yang R."/>
            <person name="Briner A.E."/>
            <person name="Felis G.E."/>
            <person name="de Vos W.M."/>
            <person name="Barrangou R."/>
            <person name="Klaenhammer T.R."/>
            <person name="Caufield P.W."/>
            <person name="Cui Y."/>
            <person name="Zhang H."/>
            <person name="O'Toole P.W."/>
        </authorList>
    </citation>
    <scope>NUCLEOTIDE SEQUENCE [LARGE SCALE GENOMIC DNA]</scope>
    <source>
        <strain evidence="3 4">DSM 20593</strain>
    </source>
</reference>
<name>A0A0R2JEH4_9LACO</name>